<feature type="region of interest" description="Disordered" evidence="1">
    <location>
        <begin position="31"/>
        <end position="57"/>
    </location>
</feature>
<feature type="compositionally biased region" description="Basic and acidic residues" evidence="1">
    <location>
        <begin position="444"/>
        <end position="458"/>
    </location>
</feature>
<protein>
    <submittedName>
        <fullName evidence="2">Uncharacterized protein</fullName>
    </submittedName>
</protein>
<evidence type="ECO:0000313" key="3">
    <source>
        <dbReference type="Proteomes" id="UP000694406"/>
    </source>
</evidence>
<feature type="region of interest" description="Disordered" evidence="1">
    <location>
        <begin position="335"/>
        <end position="362"/>
    </location>
</feature>
<feature type="compositionally biased region" description="Low complexity" evidence="1">
    <location>
        <begin position="347"/>
        <end position="357"/>
    </location>
</feature>
<feature type="region of interest" description="Disordered" evidence="1">
    <location>
        <begin position="203"/>
        <end position="227"/>
    </location>
</feature>
<evidence type="ECO:0000313" key="2">
    <source>
        <dbReference type="Ensembl" id="ENSLLTP00000022062.1"/>
    </source>
</evidence>
<reference evidence="2" key="1">
    <citation type="submission" date="2025-08" db="UniProtKB">
        <authorList>
            <consortium name="Ensembl"/>
        </authorList>
    </citation>
    <scope>IDENTIFICATION</scope>
</reference>
<dbReference type="AlphaFoldDB" id="A0A8C5SQS8"/>
<feature type="compositionally biased region" description="Basic and acidic residues" evidence="1">
    <location>
        <begin position="244"/>
        <end position="258"/>
    </location>
</feature>
<dbReference type="Proteomes" id="UP000694406">
    <property type="component" value="Unplaced"/>
</dbReference>
<dbReference type="GeneTree" id="ENSGT01000000221572"/>
<reference evidence="2" key="2">
    <citation type="submission" date="2025-09" db="UniProtKB">
        <authorList>
            <consortium name="Ensembl"/>
        </authorList>
    </citation>
    <scope>IDENTIFICATION</scope>
</reference>
<feature type="region of interest" description="Disordered" evidence="1">
    <location>
        <begin position="244"/>
        <end position="300"/>
    </location>
</feature>
<dbReference type="PANTHER" id="PTHR45864:SF3">
    <property type="entry name" value="PROTEIN PHOSPHATASE SLINGSHOT HOMOLOG 2"/>
    <property type="match status" value="1"/>
</dbReference>
<keyword evidence="3" id="KW-1185">Reference proteome</keyword>
<sequence>SPSLPPSLSPSPSLPLSPSFSLALSLHSKQRHNKLWRSHSDSDLSDHHEPIGKSGMEVTKKEITTSADRISDSKSSGTLAAVPVGMASGPHGALLCHLGTGPLANLPGKERVIQLQIAPRDFDAEQREDQLNLNNLNGCPSGCCPGEPEPPLDNCNPSEALPLQGGTLRAAGEFPDLAVDDLEDDALKPGDGNVHLVPMEELESCLRDTPSPPEEEEEEATAGDFGADRIDFFSALEKFVELSQEKRPRATSRAEELGNGRNGPPWVSGLELLSCDTAEQAQRSTSAGSSPQVSESSSLEEEQLKTSAILTCCLIRSHSPIVSVKEIVTEIESIHQGGSQGPAKAETTNNPLPTPKKTPFHDTPAEATCPWDNKHGKAEEAADVAGPIPKEAAREPLKPEAEGSSLPPVPASKPDTEGRGSAEDPAEIRVLPGPKWCPGSVRRATLEFEERLRQEQQDLQHTSPVAFFPVRKNSRNESDPGARGRNDDPIHEPTQLSKSKEISKTGSNSSSETGTVSEPQTVSDPPTSVPSRPPEVPADVPGMAREHRMVLWMEGDEGPPLLSPLPKRIEIIEYTPALPGTEGDKKAVTTRNPEKTLDENCNTAFCSETPGCSPVLSKTPVQAGDPFSGALFSWGSPKEMDKNEGKTGVPSNPEVPSSLANQARCSPLPCSHRQHHLGLDGVTQDSTSTDPEPAPSGGYAGNGHFSLEERGRGFLPWTCWTPDLEQNPQDVPSSRPLHCSLPRRSSCEGCAKDNSQGTGLVKHLAKELESRLRQAGLTTPSQMKRSASLAKLDCLGSLKDNLPRGCCCLPTVARTISPESLRISTPDPAISSLTLLSPEPTRHLVAPVKLWECLVLSRPVERPLAQFAQDFTPTCGPTEGTWTWAHGPRQPDALTRNPPARTRLPRRLKKSNERKRTTNPVYNTM</sequence>
<dbReference type="PANTHER" id="PTHR45864">
    <property type="entry name" value="SLINGSHOT PROTEIN PHOSPHATASE HOMOLOG"/>
    <property type="match status" value="1"/>
</dbReference>
<dbReference type="GO" id="GO:0016791">
    <property type="term" value="F:phosphatase activity"/>
    <property type="evidence" value="ECO:0007669"/>
    <property type="project" value="InterPro"/>
</dbReference>
<dbReference type="GO" id="GO:0030837">
    <property type="term" value="P:negative regulation of actin filament polymerization"/>
    <property type="evidence" value="ECO:0007669"/>
    <property type="project" value="InterPro"/>
</dbReference>
<dbReference type="InterPro" id="IPR043587">
    <property type="entry name" value="Phosphatase_SSH-like"/>
</dbReference>
<feature type="compositionally biased region" description="Pro residues" evidence="1">
    <location>
        <begin position="527"/>
        <end position="536"/>
    </location>
</feature>
<feature type="compositionally biased region" description="Basic and acidic residues" evidence="1">
    <location>
        <begin position="38"/>
        <end position="51"/>
    </location>
</feature>
<feature type="region of interest" description="Disordered" evidence="1">
    <location>
        <begin position="881"/>
        <end position="925"/>
    </location>
</feature>
<organism evidence="2 3">
    <name type="scientific">Laticauda laticaudata</name>
    <name type="common">Blue-ringed sea krait</name>
    <name type="synonym">Blue-lipped sea krait</name>
    <dbReference type="NCBI Taxonomy" id="8630"/>
    <lineage>
        <taxon>Eukaryota</taxon>
        <taxon>Metazoa</taxon>
        <taxon>Chordata</taxon>
        <taxon>Craniata</taxon>
        <taxon>Vertebrata</taxon>
        <taxon>Euteleostomi</taxon>
        <taxon>Lepidosauria</taxon>
        <taxon>Squamata</taxon>
        <taxon>Bifurcata</taxon>
        <taxon>Unidentata</taxon>
        <taxon>Episquamata</taxon>
        <taxon>Toxicofera</taxon>
        <taxon>Serpentes</taxon>
        <taxon>Colubroidea</taxon>
        <taxon>Elapidae</taxon>
        <taxon>Laticaudinae</taxon>
        <taxon>Laticauda</taxon>
    </lineage>
</organism>
<feature type="compositionally biased region" description="Basic and acidic residues" evidence="1">
    <location>
        <begin position="391"/>
        <end position="401"/>
    </location>
</feature>
<proteinExistence type="predicted"/>
<feature type="compositionally biased region" description="Polar residues" evidence="1">
    <location>
        <begin position="504"/>
        <end position="526"/>
    </location>
</feature>
<accession>A0A8C5SQS8</accession>
<dbReference type="Ensembl" id="ENSLLTT00000022882.1">
    <property type="protein sequence ID" value="ENSLLTP00000022062.1"/>
    <property type="gene ID" value="ENSLLTG00000016437.1"/>
</dbReference>
<feature type="region of interest" description="Disordered" evidence="1">
    <location>
        <begin position="629"/>
        <end position="705"/>
    </location>
</feature>
<dbReference type="GO" id="GO:0003779">
    <property type="term" value="F:actin binding"/>
    <property type="evidence" value="ECO:0007669"/>
    <property type="project" value="InterPro"/>
</dbReference>
<feature type="compositionally biased region" description="Basic and acidic residues" evidence="1">
    <location>
        <begin position="474"/>
        <end position="491"/>
    </location>
</feature>
<name>A0A8C5SQS8_LATLA</name>
<feature type="region of interest" description="Disordered" evidence="1">
    <location>
        <begin position="379"/>
        <end position="542"/>
    </location>
</feature>
<evidence type="ECO:0000256" key="1">
    <source>
        <dbReference type="SAM" id="MobiDB-lite"/>
    </source>
</evidence>
<feature type="compositionally biased region" description="Polar residues" evidence="1">
    <location>
        <begin position="654"/>
        <end position="664"/>
    </location>
</feature>
<feature type="compositionally biased region" description="Low complexity" evidence="1">
    <location>
        <begin position="286"/>
        <end position="297"/>
    </location>
</feature>